<keyword evidence="4" id="KW-1185">Reference proteome</keyword>
<organism evidence="3 4">
    <name type="scientific">Ambispora gerdemannii</name>
    <dbReference type="NCBI Taxonomy" id="144530"/>
    <lineage>
        <taxon>Eukaryota</taxon>
        <taxon>Fungi</taxon>
        <taxon>Fungi incertae sedis</taxon>
        <taxon>Mucoromycota</taxon>
        <taxon>Glomeromycotina</taxon>
        <taxon>Glomeromycetes</taxon>
        <taxon>Archaeosporales</taxon>
        <taxon>Ambisporaceae</taxon>
        <taxon>Ambispora</taxon>
    </lineage>
</organism>
<feature type="compositionally biased region" description="Polar residues" evidence="1">
    <location>
        <begin position="183"/>
        <end position="200"/>
    </location>
</feature>
<dbReference type="Gene3D" id="6.10.250.1900">
    <property type="match status" value="1"/>
</dbReference>
<dbReference type="Proteomes" id="UP000789831">
    <property type="component" value="Unassembled WGS sequence"/>
</dbReference>
<reference evidence="3" key="1">
    <citation type="submission" date="2021-06" db="EMBL/GenBank/DDBJ databases">
        <authorList>
            <person name="Kallberg Y."/>
            <person name="Tangrot J."/>
            <person name="Rosling A."/>
        </authorList>
    </citation>
    <scope>NUCLEOTIDE SEQUENCE</scope>
    <source>
        <strain evidence="3">MT106</strain>
    </source>
</reference>
<name>A0A9N8YPK1_9GLOM</name>
<evidence type="ECO:0000313" key="4">
    <source>
        <dbReference type="Proteomes" id="UP000789831"/>
    </source>
</evidence>
<feature type="compositionally biased region" description="Basic and acidic residues" evidence="1">
    <location>
        <begin position="165"/>
        <end position="181"/>
    </location>
</feature>
<comment type="caution">
    <text evidence="3">The sequence shown here is derived from an EMBL/GenBank/DDBJ whole genome shotgun (WGS) entry which is preliminary data.</text>
</comment>
<gene>
    <name evidence="3" type="ORF">AGERDE_LOCUS783</name>
</gene>
<evidence type="ECO:0000256" key="1">
    <source>
        <dbReference type="SAM" id="MobiDB-lite"/>
    </source>
</evidence>
<proteinExistence type="predicted"/>
<dbReference type="Pfam" id="PF10444">
    <property type="entry name" value="Nbl1_Borealin_N"/>
    <property type="match status" value="1"/>
</dbReference>
<evidence type="ECO:0000313" key="3">
    <source>
        <dbReference type="EMBL" id="CAG8437600.1"/>
    </source>
</evidence>
<dbReference type="EMBL" id="CAJVPL010000042">
    <property type="protein sequence ID" value="CAG8437600.1"/>
    <property type="molecule type" value="Genomic_DNA"/>
</dbReference>
<feature type="compositionally biased region" description="Basic and acidic residues" evidence="1">
    <location>
        <begin position="228"/>
        <end position="237"/>
    </location>
</feature>
<dbReference type="AlphaFoldDB" id="A0A9N8YPK1"/>
<evidence type="ECO:0000259" key="2">
    <source>
        <dbReference type="Pfam" id="PF10444"/>
    </source>
</evidence>
<protein>
    <submittedName>
        <fullName evidence="3">10513_t:CDS:1</fullName>
    </submittedName>
</protein>
<dbReference type="InterPro" id="IPR018851">
    <property type="entry name" value="Borealin_N"/>
</dbReference>
<sequence>MDVETFKKQQTEQITTLLSGFSELQLGFDLDDAVLDDCIDAFSEVGMTAEQKQSLLDKLDSQMQTRNKIFEEQAAQILLNFRLECEKDLENLPPEIRSMSVDEYVNVYHADPTEYFTRRATAQEEKEEDKKEGAILGGIDEAKNDIEQQAMEIVISQDVTTKEDVHIDENDVTTKEVHIDENGVTTNEEASANKSLNDIENLSLKRTRALREKQTDTENQGPRAAMQESDHEGESLKKRYTRSMDSAARKKPAAKKANQSKSTKPSKHDPMQDVVEVSEPSKNDVKDDELEKPVTRQKSKKNKEKENVDIFSPIRTRAARRKIDAPINS</sequence>
<feature type="domain" description="Borealin N-terminal" evidence="2">
    <location>
        <begin position="51"/>
        <end position="106"/>
    </location>
</feature>
<dbReference type="OrthoDB" id="2392550at2759"/>
<feature type="region of interest" description="Disordered" evidence="1">
    <location>
        <begin position="165"/>
        <end position="313"/>
    </location>
</feature>
<accession>A0A9N8YPK1</accession>
<feature type="compositionally biased region" description="Basic and acidic residues" evidence="1">
    <location>
        <begin position="279"/>
        <end position="294"/>
    </location>
</feature>